<reference evidence="4 5" key="1">
    <citation type="submission" date="2021-01" db="EMBL/GenBank/DDBJ databases">
        <title>Whole genome shotgun sequence of Catellatospora chokoriensis NBRC 107358.</title>
        <authorList>
            <person name="Komaki H."/>
            <person name="Tamura T."/>
        </authorList>
    </citation>
    <scope>NUCLEOTIDE SEQUENCE [LARGE SCALE GENOMIC DNA]</scope>
    <source>
        <strain evidence="4 5">NBRC 107358</strain>
    </source>
</reference>
<dbReference type="Pfam" id="PF01757">
    <property type="entry name" value="Acyl_transf_3"/>
    <property type="match status" value="1"/>
</dbReference>
<dbReference type="InterPro" id="IPR002656">
    <property type="entry name" value="Acyl_transf_3_dom"/>
</dbReference>
<name>A0A8J3K573_9ACTN</name>
<feature type="transmembrane region" description="Helical" evidence="1">
    <location>
        <begin position="80"/>
        <end position="99"/>
    </location>
</feature>
<proteinExistence type="predicted"/>
<keyword evidence="1" id="KW-0812">Transmembrane</keyword>
<evidence type="ECO:0000313" key="5">
    <source>
        <dbReference type="Proteomes" id="UP000619293"/>
    </source>
</evidence>
<feature type="transmembrane region" description="Helical" evidence="1">
    <location>
        <begin position="151"/>
        <end position="168"/>
    </location>
</feature>
<sequence length="702" mass="77257">MSQPIQKRDIRPDIQVLRAFAVGVVLVSHLWPNGPLAGGYLGVDVFFVISGFLITSHLVEHVPTNHHGLLDFWGRRVRRLLPASLAVLAATAVASWLWLPESQWLATARQIRAAATYWVNWALAADSVDYFAAGSPATPVQHYWSLSVEEQFYLVWPVLILLLTWLGWRLRERRWLYFAGLLVVVGASLWFSITYTRSTPAAAYFVSTTRVWELGAGGLLAVAQPVIAKVLSTKWGERSRIPVAYAGWLLMAAAVWRFNAETAIPGWRAAIPVAGALLVLAANAPLDWYPVHMLQWLGDHSYSIYLWHWPLLVIEPAALQSARGWKDDVAIIVATLVLAALTKRFLEDPVRNLAWWRRLVPTYAMGALGMAVVIAVSVTWTGVANHRQEEHQRQLADQLAGKMACFGAAALDPANNCAPTNDGGYVPDGSIWQIGAIERGKPGLNDSLCNSYEHDWRVTRCDAGDLSSPVTVVLTGNSHALQWLEALSEIAEAQHWHLVTYYATGCPFADWQEGTFLPQFVHCGEWGRAVLSSILKLKPTLVVTSNLGYQPNYAGWFRPGFGRPQFVDVYTSAYRKLSDAGIRTVVIRDAPSAVGGDKGETKLFPNANPISCLGAHPDDYGACSAPRSEWEYADPAVDAVNKVGSPMVTFADFNDRVCGPVTCYAVVGGVRVWQDRSHLTGTYVHTMIPYIEPVLVGAVASP</sequence>
<keyword evidence="4" id="KW-0012">Acyltransferase</keyword>
<dbReference type="InterPro" id="IPR050879">
    <property type="entry name" value="Acyltransferase_3"/>
</dbReference>
<dbReference type="GO" id="GO:0016747">
    <property type="term" value="F:acyltransferase activity, transferring groups other than amino-acyl groups"/>
    <property type="evidence" value="ECO:0007669"/>
    <property type="project" value="InterPro"/>
</dbReference>
<dbReference type="GO" id="GO:0009103">
    <property type="term" value="P:lipopolysaccharide biosynthetic process"/>
    <property type="evidence" value="ECO:0007669"/>
    <property type="project" value="TreeGrafter"/>
</dbReference>
<feature type="domain" description="SGNH" evidence="3">
    <location>
        <begin position="457"/>
        <end position="691"/>
    </location>
</feature>
<dbReference type="EMBL" id="BONG01000009">
    <property type="protein sequence ID" value="GIF88644.1"/>
    <property type="molecule type" value="Genomic_DNA"/>
</dbReference>
<protein>
    <submittedName>
        <fullName evidence="4">Acyltransferase</fullName>
    </submittedName>
</protein>
<feature type="transmembrane region" description="Helical" evidence="1">
    <location>
        <begin position="366"/>
        <end position="384"/>
    </location>
</feature>
<evidence type="ECO:0000259" key="3">
    <source>
        <dbReference type="Pfam" id="PF19040"/>
    </source>
</evidence>
<dbReference type="Proteomes" id="UP000619293">
    <property type="component" value="Unassembled WGS sequence"/>
</dbReference>
<dbReference type="Pfam" id="PF19040">
    <property type="entry name" value="SGNH"/>
    <property type="match status" value="1"/>
</dbReference>
<feature type="transmembrane region" description="Helical" evidence="1">
    <location>
        <begin position="37"/>
        <end position="59"/>
    </location>
</feature>
<evidence type="ECO:0000259" key="2">
    <source>
        <dbReference type="Pfam" id="PF01757"/>
    </source>
</evidence>
<dbReference type="GO" id="GO:0016020">
    <property type="term" value="C:membrane"/>
    <property type="evidence" value="ECO:0007669"/>
    <property type="project" value="TreeGrafter"/>
</dbReference>
<comment type="caution">
    <text evidence="4">The sequence shown here is derived from an EMBL/GenBank/DDBJ whole genome shotgun (WGS) entry which is preliminary data.</text>
</comment>
<evidence type="ECO:0000313" key="4">
    <source>
        <dbReference type="EMBL" id="GIF88644.1"/>
    </source>
</evidence>
<dbReference type="InterPro" id="IPR043968">
    <property type="entry name" value="SGNH"/>
</dbReference>
<keyword evidence="5" id="KW-1185">Reference proteome</keyword>
<feature type="transmembrane region" description="Helical" evidence="1">
    <location>
        <begin position="12"/>
        <end position="31"/>
    </location>
</feature>
<gene>
    <name evidence="4" type="ORF">Cch02nite_20880</name>
</gene>
<feature type="transmembrane region" description="Helical" evidence="1">
    <location>
        <begin position="175"/>
        <end position="194"/>
    </location>
</feature>
<accession>A0A8J3K573</accession>
<keyword evidence="1" id="KW-1133">Transmembrane helix</keyword>
<dbReference type="RefSeq" id="WP_191840749.1">
    <property type="nucleotide sequence ID" value="NZ_BAAALB010000043.1"/>
</dbReference>
<feature type="transmembrane region" description="Helical" evidence="1">
    <location>
        <begin position="266"/>
        <end position="286"/>
    </location>
</feature>
<feature type="domain" description="Acyltransferase 3" evidence="2">
    <location>
        <begin position="13"/>
        <end position="314"/>
    </location>
</feature>
<keyword evidence="1" id="KW-0472">Membrane</keyword>
<feature type="transmembrane region" description="Helical" evidence="1">
    <location>
        <begin position="243"/>
        <end position="260"/>
    </location>
</feature>
<evidence type="ECO:0000256" key="1">
    <source>
        <dbReference type="SAM" id="Phobius"/>
    </source>
</evidence>
<feature type="transmembrane region" description="Helical" evidence="1">
    <location>
        <begin position="329"/>
        <end position="346"/>
    </location>
</feature>
<dbReference type="PANTHER" id="PTHR23028">
    <property type="entry name" value="ACETYLTRANSFERASE"/>
    <property type="match status" value="1"/>
</dbReference>
<dbReference type="PANTHER" id="PTHR23028:SF53">
    <property type="entry name" value="ACYL_TRANSF_3 DOMAIN-CONTAINING PROTEIN"/>
    <property type="match status" value="1"/>
</dbReference>
<organism evidence="4 5">
    <name type="scientific">Catellatospora chokoriensis</name>
    <dbReference type="NCBI Taxonomy" id="310353"/>
    <lineage>
        <taxon>Bacteria</taxon>
        <taxon>Bacillati</taxon>
        <taxon>Actinomycetota</taxon>
        <taxon>Actinomycetes</taxon>
        <taxon>Micromonosporales</taxon>
        <taxon>Micromonosporaceae</taxon>
        <taxon>Catellatospora</taxon>
    </lineage>
</organism>
<dbReference type="AlphaFoldDB" id="A0A8J3K573"/>
<keyword evidence="4" id="KW-0808">Transferase</keyword>